<name>A0ABY7PE20_9ACTN</name>
<reference evidence="1 2" key="1">
    <citation type="submission" date="2022-12" db="EMBL/GenBank/DDBJ databases">
        <authorList>
            <person name="Mo P."/>
        </authorList>
    </citation>
    <scope>NUCLEOTIDE SEQUENCE [LARGE SCALE GENOMIC DNA]</scope>
    <source>
        <strain evidence="1 2">HUAS 2-6</strain>
    </source>
</reference>
<proteinExistence type="predicted"/>
<dbReference type="Proteomes" id="UP001212326">
    <property type="component" value="Chromosome"/>
</dbReference>
<organism evidence="1 2">
    <name type="scientific">Streptomyces camelliae</name>
    <dbReference type="NCBI Taxonomy" id="3004093"/>
    <lineage>
        <taxon>Bacteria</taxon>
        <taxon>Bacillati</taxon>
        <taxon>Actinomycetota</taxon>
        <taxon>Actinomycetes</taxon>
        <taxon>Kitasatosporales</taxon>
        <taxon>Streptomycetaceae</taxon>
        <taxon>Streptomyces</taxon>
    </lineage>
</organism>
<keyword evidence="2" id="KW-1185">Reference proteome</keyword>
<evidence type="ECO:0000313" key="1">
    <source>
        <dbReference type="EMBL" id="WBO68874.1"/>
    </source>
</evidence>
<dbReference type="RefSeq" id="WP_270086096.1">
    <property type="nucleotide sequence ID" value="NZ_CP115300.1"/>
</dbReference>
<sequence length="81" mass="8707">MEEIRDNLVARISEAEREGWLGEVEGLRVSLAGAKDKLAQMDRRASGSTAIYLGMPHIVAAAQPTQAEGTASLPQSLDDQQ</sequence>
<evidence type="ECO:0000313" key="2">
    <source>
        <dbReference type="Proteomes" id="UP001212326"/>
    </source>
</evidence>
<gene>
    <name evidence="1" type="ORF">O1G22_41855</name>
</gene>
<accession>A0ABY7PE20</accession>
<protein>
    <submittedName>
        <fullName evidence="1">Uncharacterized protein</fullName>
    </submittedName>
</protein>
<dbReference type="EMBL" id="CP115300">
    <property type="protein sequence ID" value="WBO68874.1"/>
    <property type="molecule type" value="Genomic_DNA"/>
</dbReference>